<feature type="region of interest" description="Disordered" evidence="1">
    <location>
        <begin position="1"/>
        <end position="46"/>
    </location>
</feature>
<protein>
    <submittedName>
        <fullName evidence="2">Expressed protein</fullName>
    </submittedName>
</protein>
<organism evidence="2 3">
    <name type="scientific">Phakopsora pachyrhizi</name>
    <name type="common">Asian soybean rust disease fungus</name>
    <dbReference type="NCBI Taxonomy" id="170000"/>
    <lineage>
        <taxon>Eukaryota</taxon>
        <taxon>Fungi</taxon>
        <taxon>Dikarya</taxon>
        <taxon>Basidiomycota</taxon>
        <taxon>Pucciniomycotina</taxon>
        <taxon>Pucciniomycetes</taxon>
        <taxon>Pucciniales</taxon>
        <taxon>Phakopsoraceae</taxon>
        <taxon>Phakopsora</taxon>
    </lineage>
</organism>
<dbReference type="EMBL" id="CALTRL010000099">
    <property type="protein sequence ID" value="CAH7666337.1"/>
    <property type="molecule type" value="Genomic_DNA"/>
</dbReference>
<evidence type="ECO:0000313" key="3">
    <source>
        <dbReference type="Proteomes" id="UP001153365"/>
    </source>
</evidence>
<reference evidence="2" key="1">
    <citation type="submission" date="2022-06" db="EMBL/GenBank/DDBJ databases">
        <authorList>
            <consortium name="SYNGENTA / RWTH Aachen University"/>
        </authorList>
    </citation>
    <scope>NUCLEOTIDE SEQUENCE</scope>
</reference>
<name>A0AAV0AE35_PHAPC</name>
<gene>
    <name evidence="2" type="ORF">PPACK8108_LOCUS688</name>
</gene>
<evidence type="ECO:0000256" key="1">
    <source>
        <dbReference type="SAM" id="MobiDB-lite"/>
    </source>
</evidence>
<feature type="compositionally biased region" description="Low complexity" evidence="1">
    <location>
        <begin position="232"/>
        <end position="244"/>
    </location>
</feature>
<accession>A0AAV0AE35</accession>
<dbReference type="Proteomes" id="UP001153365">
    <property type="component" value="Unassembled WGS sequence"/>
</dbReference>
<dbReference type="AlphaFoldDB" id="A0AAV0AE35"/>
<feature type="region of interest" description="Disordered" evidence="1">
    <location>
        <begin position="173"/>
        <end position="244"/>
    </location>
</feature>
<sequence>MLSGRPVSPVPFPLTSSPPSRLRAINQHQQPPHTIPPSPSSSSSARPISWSLSSISQLTLSHSPLRIHPSSLSHTSPLLLSSPPSPVPRDDVIEGMSLSTGSIFERDVESVLPPLGLDAQQATQLAIPPVLDQAAHLLSITDHPQSIIIDQPPIKTELHNRFRTLSKLFNPAKLYQSPSPSSSKPERKSNRSFTTSNTTRQHRTRGMIPFKISTLPTTLPAMNPSSDTATISGPSSPRSLSPTPSFGIGRSIINSFSEPELNSKPAQNNFQNPIISHQPRQTRLSFMSYADLINSERFGWARQNSCHELGCLWLDPISMEDYSKDEAEVLSE</sequence>
<evidence type="ECO:0000313" key="2">
    <source>
        <dbReference type="EMBL" id="CAH7666337.1"/>
    </source>
</evidence>
<keyword evidence="3" id="KW-1185">Reference proteome</keyword>
<proteinExistence type="predicted"/>
<comment type="caution">
    <text evidence="2">The sequence shown here is derived from an EMBL/GenBank/DDBJ whole genome shotgun (WGS) entry which is preliminary data.</text>
</comment>